<dbReference type="Proteomes" id="UP000193778">
    <property type="component" value="Unassembled WGS sequence"/>
</dbReference>
<keyword evidence="2" id="KW-1185">Reference proteome</keyword>
<name>A0A1X6ZMU0_9RHOB</name>
<sequence>MFQTEARQQSIGCGFASLRKLLNSRIEQALVDVLDAPVFVLF</sequence>
<evidence type="ECO:0000313" key="2">
    <source>
        <dbReference type="Proteomes" id="UP000193778"/>
    </source>
</evidence>
<gene>
    <name evidence="1" type="ORF">RUM8411_02732</name>
</gene>
<proteinExistence type="predicted"/>
<accession>A0A1X6ZMU0</accession>
<dbReference type="EMBL" id="FWFP01000007">
    <property type="protein sequence ID" value="SLN56032.1"/>
    <property type="molecule type" value="Genomic_DNA"/>
</dbReference>
<dbReference type="AlphaFoldDB" id="A0A1X6ZMU0"/>
<evidence type="ECO:0000313" key="1">
    <source>
        <dbReference type="EMBL" id="SLN56032.1"/>
    </source>
</evidence>
<organism evidence="1 2">
    <name type="scientific">Ruegeria meonggei</name>
    <dbReference type="NCBI Taxonomy" id="1446476"/>
    <lineage>
        <taxon>Bacteria</taxon>
        <taxon>Pseudomonadati</taxon>
        <taxon>Pseudomonadota</taxon>
        <taxon>Alphaproteobacteria</taxon>
        <taxon>Rhodobacterales</taxon>
        <taxon>Roseobacteraceae</taxon>
        <taxon>Ruegeria</taxon>
    </lineage>
</organism>
<protein>
    <submittedName>
        <fullName evidence="1">Uncharacterized protein</fullName>
    </submittedName>
</protein>
<reference evidence="2" key="1">
    <citation type="submission" date="2017-03" db="EMBL/GenBank/DDBJ databases">
        <authorList>
            <person name="Rodrigo-Torres L."/>
            <person name="Arahal R.D."/>
            <person name="Lucena T."/>
        </authorList>
    </citation>
    <scope>NUCLEOTIDE SEQUENCE [LARGE SCALE GENOMIC DNA]</scope>
    <source>
        <strain evidence="2">CECT 8411</strain>
    </source>
</reference>